<dbReference type="GeneID" id="13542947"/>
<evidence type="ECO:0000313" key="2">
    <source>
        <dbReference type="EMBL" id="EHS64093.1"/>
    </source>
</evidence>
<dbReference type="OrthoDB" id="2506948at2759"/>
<feature type="compositionally biased region" description="Acidic residues" evidence="1">
    <location>
        <begin position="97"/>
        <end position="108"/>
    </location>
</feature>
<keyword evidence="3" id="KW-1185">Reference proteome</keyword>
<dbReference type="Proteomes" id="UP000008783">
    <property type="component" value="Unassembled WGS sequence"/>
</dbReference>
<dbReference type="KEGG" id="pgr:PGTG_20796"/>
<gene>
    <name evidence="2" type="ORF">PGTG_20796</name>
</gene>
<feature type="region of interest" description="Disordered" evidence="1">
    <location>
        <begin position="131"/>
        <end position="173"/>
    </location>
</feature>
<feature type="region of interest" description="Disordered" evidence="1">
    <location>
        <begin position="57"/>
        <end position="108"/>
    </location>
</feature>
<organism evidence="2 3">
    <name type="scientific">Puccinia graminis f. sp. tritici (strain CRL 75-36-700-3 / race SCCL)</name>
    <name type="common">Black stem rust fungus</name>
    <dbReference type="NCBI Taxonomy" id="418459"/>
    <lineage>
        <taxon>Eukaryota</taxon>
        <taxon>Fungi</taxon>
        <taxon>Dikarya</taxon>
        <taxon>Basidiomycota</taxon>
        <taxon>Pucciniomycotina</taxon>
        <taxon>Pucciniomycetes</taxon>
        <taxon>Pucciniales</taxon>
        <taxon>Pucciniaceae</taxon>
        <taxon>Puccinia</taxon>
    </lineage>
</organism>
<dbReference type="AlphaFoldDB" id="H6QPP1"/>
<name>H6QPP1_PUCGT</name>
<dbReference type="HOGENOM" id="CLU_1230434_0_0_1"/>
<protein>
    <submittedName>
        <fullName evidence="2">Uncharacterized protein</fullName>
    </submittedName>
</protein>
<evidence type="ECO:0000256" key="1">
    <source>
        <dbReference type="SAM" id="MobiDB-lite"/>
    </source>
</evidence>
<proteinExistence type="predicted"/>
<dbReference type="InParanoid" id="H6QPP1"/>
<dbReference type="RefSeq" id="XP_003890502.1">
    <property type="nucleotide sequence ID" value="XM_003890453.1"/>
</dbReference>
<sequence length="225" mass="24700">MEAISPQSLKLYPYSTLHLLLNPFINVSNNSSKPSHTKFNLLAELELRISELESTGALVSASQHKSKTRVRERTPATPNHYETQGLGFESLSGESTEASEDESNPVDEDVLRKVEELDAAMKRWQEGNSEIWRQARGEPPGVSRPSTPSHSPNGMMPITPLGHHPPSATTPLTSDPKPVPVNQQCPATDQSVNRRVRNTQHRANDIEFATEIGQSLLGEVHEGGA</sequence>
<evidence type="ECO:0000313" key="3">
    <source>
        <dbReference type="Proteomes" id="UP000008783"/>
    </source>
</evidence>
<dbReference type="VEuPathDB" id="FungiDB:PGTG_20796"/>
<reference evidence="3" key="1">
    <citation type="journal article" date="2011" name="Proc. Natl. Acad. Sci. U.S.A.">
        <title>Obligate biotrophy features unraveled by the genomic analysis of rust fungi.</title>
        <authorList>
            <person name="Duplessis S."/>
            <person name="Cuomo C.A."/>
            <person name="Lin Y.-C."/>
            <person name="Aerts A."/>
            <person name="Tisserant E."/>
            <person name="Veneault-Fourrey C."/>
            <person name="Joly D.L."/>
            <person name="Hacquard S."/>
            <person name="Amselem J."/>
            <person name="Cantarel B.L."/>
            <person name="Chiu R."/>
            <person name="Coutinho P.M."/>
            <person name="Feau N."/>
            <person name="Field M."/>
            <person name="Frey P."/>
            <person name="Gelhaye E."/>
            <person name="Goldberg J."/>
            <person name="Grabherr M.G."/>
            <person name="Kodira C.D."/>
            <person name="Kohler A."/>
            <person name="Kuees U."/>
            <person name="Lindquist E.A."/>
            <person name="Lucas S.M."/>
            <person name="Mago R."/>
            <person name="Mauceli E."/>
            <person name="Morin E."/>
            <person name="Murat C."/>
            <person name="Pangilinan J.L."/>
            <person name="Park R."/>
            <person name="Pearson M."/>
            <person name="Quesneville H."/>
            <person name="Rouhier N."/>
            <person name="Sakthikumar S."/>
            <person name="Salamov A.A."/>
            <person name="Schmutz J."/>
            <person name="Selles B."/>
            <person name="Shapiro H."/>
            <person name="Tanguay P."/>
            <person name="Tuskan G.A."/>
            <person name="Henrissat B."/>
            <person name="Van de Peer Y."/>
            <person name="Rouze P."/>
            <person name="Ellis J.G."/>
            <person name="Dodds P.N."/>
            <person name="Schein J.E."/>
            <person name="Zhong S."/>
            <person name="Hamelin R.C."/>
            <person name="Grigoriev I.V."/>
            <person name="Szabo L.J."/>
            <person name="Martin F."/>
        </authorList>
    </citation>
    <scope>NUCLEOTIDE SEQUENCE [LARGE SCALE GENOMIC DNA]</scope>
    <source>
        <strain evidence="3">CRL 75-36-700-3 / race SCCL</strain>
    </source>
</reference>
<dbReference type="STRING" id="418459.H6QPP1"/>
<accession>H6QPP1</accession>
<dbReference type="EMBL" id="DS178266">
    <property type="protein sequence ID" value="EHS64093.1"/>
    <property type="molecule type" value="Genomic_DNA"/>
</dbReference>